<evidence type="ECO:0000313" key="2">
    <source>
        <dbReference type="EMBL" id="GAA5806542.1"/>
    </source>
</evidence>
<feature type="compositionally biased region" description="Acidic residues" evidence="1">
    <location>
        <begin position="63"/>
        <end position="84"/>
    </location>
</feature>
<sequence length="404" mass="46396">MERRSIIRIGKRAQCDIDTDRKTRPLDDSIKESNKHFKIYHTGKSNEEIPTQSSSSISLDNTQIEEDEFEFEEEWEDTEEDQDPNSDLSIDHHPLRKADYSIYQISEKPVYEDEDIQSELTSLWMVGDIDLSNECNQYRENCLVKQKPQQLDDVGFLAINHTFVFTESLSSSVTRHFDCAESHHSIINSLGVFEKLPMASTNVYEWCAECISCPCKDLRQVQATTVNVPLLKLGGYVDQRGEDSFVHDILSPFLDTMFSADVRLNHFWANIRLNKLYKDFKPDYGVFPNGLSKRYVITVAEFKPKEARQQAESDFIKVGKQMRIMLNEALEIGVADPVVCGILVVDDKLITYKMHLADAKIYVLTRLSSMQLGKNLNDLAFVPGIVSRLNQVKVYQDRNNRTVT</sequence>
<proteinExistence type="predicted"/>
<comment type="caution">
    <text evidence="2">The sequence shown here is derived from an EMBL/GenBank/DDBJ whole genome shotgun (WGS) entry which is preliminary data.</text>
</comment>
<accession>A0ABP9YI57</accession>
<protein>
    <submittedName>
        <fullName evidence="2">Uncharacterized protein</fullName>
    </submittedName>
</protein>
<name>A0ABP9YI57_9FUNG</name>
<organism evidence="2 3">
    <name type="scientific">Helicostylum pulchrum</name>
    <dbReference type="NCBI Taxonomy" id="562976"/>
    <lineage>
        <taxon>Eukaryota</taxon>
        <taxon>Fungi</taxon>
        <taxon>Fungi incertae sedis</taxon>
        <taxon>Mucoromycota</taxon>
        <taxon>Mucoromycotina</taxon>
        <taxon>Mucoromycetes</taxon>
        <taxon>Mucorales</taxon>
        <taxon>Mucorineae</taxon>
        <taxon>Mucoraceae</taxon>
        <taxon>Helicostylum</taxon>
    </lineage>
</organism>
<reference evidence="2 3" key="1">
    <citation type="submission" date="2024-04" db="EMBL/GenBank/DDBJ databases">
        <title>genome sequences of Mucor flavus KT1a and Helicostylum pulchrum KT1b strains isolation_sourced from the surface of a dry-aged beef.</title>
        <authorList>
            <person name="Toyotome T."/>
            <person name="Hosono M."/>
            <person name="Torimaru M."/>
            <person name="Fukuda K."/>
            <person name="Mikami N."/>
        </authorList>
    </citation>
    <scope>NUCLEOTIDE SEQUENCE [LARGE SCALE GENOMIC DNA]</scope>
    <source>
        <strain evidence="2 3">KT1b</strain>
    </source>
</reference>
<keyword evidence="3" id="KW-1185">Reference proteome</keyword>
<dbReference type="EMBL" id="BAABUJ010000070">
    <property type="protein sequence ID" value="GAA5806542.1"/>
    <property type="molecule type" value="Genomic_DNA"/>
</dbReference>
<feature type="region of interest" description="Disordered" evidence="1">
    <location>
        <begin position="40"/>
        <end position="92"/>
    </location>
</feature>
<feature type="compositionally biased region" description="Polar residues" evidence="1">
    <location>
        <begin position="48"/>
        <end position="62"/>
    </location>
</feature>
<evidence type="ECO:0000313" key="3">
    <source>
        <dbReference type="Proteomes" id="UP001476247"/>
    </source>
</evidence>
<evidence type="ECO:0000256" key="1">
    <source>
        <dbReference type="SAM" id="MobiDB-lite"/>
    </source>
</evidence>
<gene>
    <name evidence="2" type="ORF">HPULCUR_012078</name>
</gene>
<dbReference type="Proteomes" id="UP001476247">
    <property type="component" value="Unassembled WGS sequence"/>
</dbReference>